<dbReference type="InterPro" id="IPR027256">
    <property type="entry name" value="P-typ_ATPase_IB"/>
</dbReference>
<dbReference type="SUPFAM" id="SSF55008">
    <property type="entry name" value="HMA, heavy metal-associated domain"/>
    <property type="match status" value="1"/>
</dbReference>
<dbReference type="GO" id="GO:0005886">
    <property type="term" value="C:plasma membrane"/>
    <property type="evidence" value="ECO:0007669"/>
    <property type="project" value="UniProtKB-SubCell"/>
</dbReference>
<keyword evidence="6 14" id="KW-0479">Metal-binding</keyword>
<evidence type="ECO:0000256" key="11">
    <source>
        <dbReference type="ARBA" id="ARBA00023136"/>
    </source>
</evidence>
<accession>A0A222MZ05</accession>
<dbReference type="PRINTS" id="PR00943">
    <property type="entry name" value="CUATPASE"/>
</dbReference>
<dbReference type="PROSITE" id="PS01229">
    <property type="entry name" value="COF_2"/>
    <property type="match status" value="1"/>
</dbReference>
<sequence>MKCKHCNLDFDEAKMIKNDFGSFCCKGCEAVYKLLHSKGWQDFYKLRSNTELEPVSTEEYNKNYDNFVRKNEDGFCEIYLYISNIHCSACIWLNEKILNEEAGVLEATVNLATHKAKVVYDDSLISLDKILQLISCIGYKASAYDPLKQEIKSTELKREFYAKLIVAIACVMNIMWIAIAKYAGLFSGMQSDIKDILNFAEFILCTPVLFYTGSSFYKSAYTALKFKQINMDFLVISGASLAYAYSLWAMFARFPNVYFDSVAMIICFVFVGKYLEVLSKKYASDTMDGLNEFLLSKIFVYDGKDFVPKDVYAVNVGELVRLRAGDKILIDGLCVEGEASVDTSSLNGENEALLLKKDSIVNSACTVIDGHVVYKTTSLYKDSKLSQIVSLLEEAQNNKPKIQALVEKINTKFSRTVLFLAFLCFCFWFFYKEAGFELSLINAISVLIISCPCALALATPISTLSALFSALKMKILFKNPNSIEELSKCTVGVFDKTGVLTDSNLKISKSKLNDKLNLNELLSFISLSKHPLSNSLRQFLLEKDAKFIDMKFEDVKELRAKGIKARLGKDSFLGGNLYFIKENNITCSYEIKDTHFIFAKNGEILAIFEFQSSIKEGAKRLLSYLKSLNIKILMLTGDNEKAAAKIAKELDIREFKANCLPQDKMNVIKELNQKEKVFFVGDGINDALALKVATVSFSLKNGSDIAMENSDVLLLKSDLKSVENSLKLAKKTYKIIKQNLTFSLCYNALSITLAFLGLINPLIAAASMSFSSLVVILNSLRIKNK</sequence>
<dbReference type="NCBIfam" id="TIGR01494">
    <property type="entry name" value="ATPase_P-type"/>
    <property type="match status" value="1"/>
</dbReference>
<gene>
    <name evidence="16" type="primary">ccoI</name>
    <name evidence="16" type="ORF">CAV_1334</name>
</gene>
<protein>
    <recommendedName>
        <fullName evidence="13">Copper-transporting ATPase</fullName>
    </recommendedName>
</protein>
<dbReference type="InterPro" id="IPR021993">
    <property type="entry name" value="ATPase-cat-bd"/>
</dbReference>
<dbReference type="Pfam" id="PF12156">
    <property type="entry name" value="ATPase-cat_bd"/>
    <property type="match status" value="1"/>
</dbReference>
<dbReference type="GO" id="GO:0012505">
    <property type="term" value="C:endomembrane system"/>
    <property type="evidence" value="ECO:0007669"/>
    <property type="project" value="UniProtKB-SubCell"/>
</dbReference>
<dbReference type="GO" id="GO:0055070">
    <property type="term" value="P:copper ion homeostasis"/>
    <property type="evidence" value="ECO:0007669"/>
    <property type="project" value="TreeGrafter"/>
</dbReference>
<dbReference type="GO" id="GO:0005507">
    <property type="term" value="F:copper ion binding"/>
    <property type="evidence" value="ECO:0007669"/>
    <property type="project" value="TreeGrafter"/>
</dbReference>
<comment type="subcellular location">
    <subcellularLocation>
        <location evidence="2 14">Cell membrane</location>
    </subcellularLocation>
    <subcellularLocation>
        <location evidence="1">Endomembrane system</location>
        <topology evidence="1">Multi-pass membrane protein</topology>
    </subcellularLocation>
</comment>
<feature type="transmembrane region" description="Helical" evidence="14">
    <location>
        <begin position="257"/>
        <end position="275"/>
    </location>
</feature>
<dbReference type="CDD" id="cd00371">
    <property type="entry name" value="HMA"/>
    <property type="match status" value="1"/>
</dbReference>
<dbReference type="InterPro" id="IPR023214">
    <property type="entry name" value="HAD_sf"/>
</dbReference>
<keyword evidence="5 14" id="KW-0812">Transmembrane</keyword>
<dbReference type="SUPFAM" id="SSF81653">
    <property type="entry name" value="Calcium ATPase, transduction domain A"/>
    <property type="match status" value="1"/>
</dbReference>
<feature type="transmembrane region" description="Helical" evidence="14">
    <location>
        <begin position="413"/>
        <end position="431"/>
    </location>
</feature>
<feature type="transmembrane region" description="Helical" evidence="14">
    <location>
        <begin position="443"/>
        <end position="468"/>
    </location>
</feature>
<dbReference type="Gene3D" id="3.40.1110.10">
    <property type="entry name" value="Calcium-transporting ATPase, cytoplasmic domain N"/>
    <property type="match status" value="1"/>
</dbReference>
<evidence type="ECO:0000256" key="7">
    <source>
        <dbReference type="ARBA" id="ARBA00022741"/>
    </source>
</evidence>
<comment type="similarity">
    <text evidence="3 14">Belongs to the cation transport ATPase (P-type) (TC 3.A.3) family. Type IB subfamily.</text>
</comment>
<keyword evidence="7 14" id="KW-0547">Nucleotide-binding</keyword>
<evidence type="ECO:0000256" key="5">
    <source>
        <dbReference type="ARBA" id="ARBA00022692"/>
    </source>
</evidence>
<keyword evidence="4" id="KW-0597">Phosphoprotein</keyword>
<dbReference type="Gene3D" id="3.30.70.100">
    <property type="match status" value="1"/>
</dbReference>
<feature type="transmembrane region" description="Helical" evidence="14">
    <location>
        <begin position="762"/>
        <end position="780"/>
    </location>
</feature>
<evidence type="ECO:0000256" key="13">
    <source>
        <dbReference type="ARBA" id="ARBA00040690"/>
    </source>
</evidence>
<dbReference type="InterPro" id="IPR059000">
    <property type="entry name" value="ATPase_P-type_domA"/>
</dbReference>
<evidence type="ECO:0000256" key="1">
    <source>
        <dbReference type="ARBA" id="ARBA00004127"/>
    </source>
</evidence>
<dbReference type="PANTHER" id="PTHR43520">
    <property type="entry name" value="ATP7, ISOFORM B"/>
    <property type="match status" value="1"/>
</dbReference>
<keyword evidence="14" id="KW-1003">Cell membrane</keyword>
<evidence type="ECO:0000313" key="17">
    <source>
        <dbReference type="Proteomes" id="UP000201169"/>
    </source>
</evidence>
<dbReference type="OrthoDB" id="2490525at2"/>
<dbReference type="Pfam" id="PF00403">
    <property type="entry name" value="HMA"/>
    <property type="match status" value="1"/>
</dbReference>
<dbReference type="InterPro" id="IPR008250">
    <property type="entry name" value="ATPase_P-typ_transduc_dom_A_sf"/>
</dbReference>
<name>A0A222MZ05_9BACT</name>
<evidence type="ECO:0000256" key="2">
    <source>
        <dbReference type="ARBA" id="ARBA00004236"/>
    </source>
</evidence>
<dbReference type="CDD" id="cd02079">
    <property type="entry name" value="P-type_ATPase_HM"/>
    <property type="match status" value="1"/>
</dbReference>
<dbReference type="InterPro" id="IPR001757">
    <property type="entry name" value="P_typ_ATPase"/>
</dbReference>
<dbReference type="AlphaFoldDB" id="A0A222MZ05"/>
<evidence type="ECO:0000256" key="9">
    <source>
        <dbReference type="ARBA" id="ARBA00022967"/>
    </source>
</evidence>
<keyword evidence="11 14" id="KW-0472">Membrane</keyword>
<dbReference type="InterPro" id="IPR006121">
    <property type="entry name" value="HMA_dom"/>
</dbReference>
<dbReference type="Pfam" id="PF00122">
    <property type="entry name" value="E1-E2_ATPase"/>
    <property type="match status" value="1"/>
</dbReference>
<dbReference type="Proteomes" id="UP000201169">
    <property type="component" value="Chromosome"/>
</dbReference>
<comment type="function">
    <text evidence="12">Probably involved in copper export.</text>
</comment>
<dbReference type="NCBIfam" id="TIGR01525">
    <property type="entry name" value="ATPase-IB_hvy"/>
    <property type="match status" value="1"/>
</dbReference>
<dbReference type="InterPro" id="IPR023299">
    <property type="entry name" value="ATPase_P-typ_cyto_dom_N"/>
</dbReference>
<keyword evidence="17" id="KW-1185">Reference proteome</keyword>
<dbReference type="Gene3D" id="3.40.50.1000">
    <property type="entry name" value="HAD superfamily/HAD-like"/>
    <property type="match status" value="1"/>
</dbReference>
<keyword evidence="9" id="KW-1278">Translocase</keyword>
<keyword evidence="10 14" id="KW-1133">Transmembrane helix</keyword>
<dbReference type="RefSeq" id="WP_094325754.1">
    <property type="nucleotide sequence ID" value="NZ_CP022347.1"/>
</dbReference>
<dbReference type="NCBIfam" id="TIGR01511">
    <property type="entry name" value="ATPase-IB1_Cu"/>
    <property type="match status" value="1"/>
</dbReference>
<dbReference type="InterPro" id="IPR036412">
    <property type="entry name" value="HAD-like_sf"/>
</dbReference>
<dbReference type="SUPFAM" id="SSF56784">
    <property type="entry name" value="HAD-like"/>
    <property type="match status" value="1"/>
</dbReference>
<evidence type="ECO:0000313" key="16">
    <source>
        <dbReference type="EMBL" id="ASQ30958.1"/>
    </source>
</evidence>
<dbReference type="PROSITE" id="PS50846">
    <property type="entry name" value="HMA_2"/>
    <property type="match status" value="1"/>
</dbReference>
<feature type="domain" description="HMA" evidence="15">
    <location>
        <begin position="76"/>
        <end position="142"/>
    </location>
</feature>
<keyword evidence="8 14" id="KW-0067">ATP-binding</keyword>
<dbReference type="PANTHER" id="PTHR43520:SF8">
    <property type="entry name" value="P-TYPE CU(+) TRANSPORTER"/>
    <property type="match status" value="1"/>
</dbReference>
<evidence type="ECO:0000256" key="14">
    <source>
        <dbReference type="RuleBase" id="RU362081"/>
    </source>
</evidence>
<dbReference type="EMBL" id="CP022347">
    <property type="protein sequence ID" value="ASQ30958.1"/>
    <property type="molecule type" value="Genomic_DNA"/>
</dbReference>
<dbReference type="Gene3D" id="2.70.150.10">
    <property type="entry name" value="Calcium-transporting ATPase, cytoplasmic transduction domain A"/>
    <property type="match status" value="1"/>
</dbReference>
<evidence type="ECO:0000256" key="6">
    <source>
        <dbReference type="ARBA" id="ARBA00022723"/>
    </source>
</evidence>
<dbReference type="SUPFAM" id="SSF81665">
    <property type="entry name" value="Calcium ATPase, transmembrane domain M"/>
    <property type="match status" value="1"/>
</dbReference>
<feature type="transmembrane region" description="Helical" evidence="14">
    <location>
        <begin position="199"/>
        <end position="217"/>
    </location>
</feature>
<dbReference type="GO" id="GO:0016887">
    <property type="term" value="F:ATP hydrolysis activity"/>
    <property type="evidence" value="ECO:0007669"/>
    <property type="project" value="InterPro"/>
</dbReference>
<dbReference type="GO" id="GO:0043682">
    <property type="term" value="F:P-type divalent copper transporter activity"/>
    <property type="evidence" value="ECO:0007669"/>
    <property type="project" value="TreeGrafter"/>
</dbReference>
<evidence type="ECO:0000256" key="10">
    <source>
        <dbReference type="ARBA" id="ARBA00022989"/>
    </source>
</evidence>
<dbReference type="InterPro" id="IPR023298">
    <property type="entry name" value="ATPase_P-typ_TM_dom_sf"/>
</dbReference>
<evidence type="ECO:0000256" key="4">
    <source>
        <dbReference type="ARBA" id="ARBA00022553"/>
    </source>
</evidence>
<dbReference type="PRINTS" id="PR00942">
    <property type="entry name" value="CUATPASEI"/>
</dbReference>
<reference evidence="16 17" key="1">
    <citation type="submission" date="2017-07" db="EMBL/GenBank/DDBJ databases">
        <title>Analysis of two Campylobacter avium genomes and identification of a novel hippuricase gene.</title>
        <authorList>
            <person name="Miller W.G."/>
            <person name="Chapman M.H."/>
            <person name="Yee E."/>
            <person name="Revez J."/>
            <person name="Bono J.L."/>
            <person name="Rossi M."/>
        </authorList>
    </citation>
    <scope>NUCLEOTIDE SEQUENCE [LARGE SCALE GENOMIC DNA]</scope>
    <source>
        <strain evidence="16 17">LMG 24591</strain>
    </source>
</reference>
<dbReference type="PRINTS" id="PR00119">
    <property type="entry name" value="CATATPASE"/>
</dbReference>
<dbReference type="GO" id="GO:0005524">
    <property type="term" value="F:ATP binding"/>
    <property type="evidence" value="ECO:0007669"/>
    <property type="project" value="UniProtKB-UniRule"/>
</dbReference>
<feature type="transmembrane region" description="Helical" evidence="14">
    <location>
        <begin position="160"/>
        <end position="179"/>
    </location>
</feature>
<dbReference type="Pfam" id="PF00702">
    <property type="entry name" value="Hydrolase"/>
    <property type="match status" value="1"/>
</dbReference>
<evidence type="ECO:0000256" key="12">
    <source>
        <dbReference type="ARBA" id="ARBA00037143"/>
    </source>
</evidence>
<evidence type="ECO:0000256" key="3">
    <source>
        <dbReference type="ARBA" id="ARBA00006024"/>
    </source>
</evidence>
<evidence type="ECO:0000259" key="15">
    <source>
        <dbReference type="PROSITE" id="PS50846"/>
    </source>
</evidence>
<proteinExistence type="inferred from homology"/>
<dbReference type="InterPro" id="IPR036163">
    <property type="entry name" value="HMA_dom_sf"/>
</dbReference>
<feature type="transmembrane region" description="Helical" evidence="14">
    <location>
        <begin position="229"/>
        <end position="251"/>
    </location>
</feature>
<dbReference type="KEGG" id="cavi:CAV_1334"/>
<evidence type="ECO:0000256" key="8">
    <source>
        <dbReference type="ARBA" id="ARBA00022840"/>
    </source>
</evidence>
<organism evidence="16 17">
    <name type="scientific">Campylobacter avium LMG 24591</name>
    <dbReference type="NCBI Taxonomy" id="522484"/>
    <lineage>
        <taxon>Bacteria</taxon>
        <taxon>Pseudomonadati</taxon>
        <taxon>Campylobacterota</taxon>
        <taxon>Epsilonproteobacteria</taxon>
        <taxon>Campylobacterales</taxon>
        <taxon>Campylobacteraceae</taxon>
        <taxon>Campylobacter</taxon>
    </lineage>
</organism>
<feature type="transmembrane region" description="Helical" evidence="14">
    <location>
        <begin position="740"/>
        <end position="756"/>
    </location>
</feature>